<dbReference type="AlphaFoldDB" id="U1PR98"/>
<dbReference type="HOGENOM" id="CLU_3264341_0_0_11"/>
<evidence type="ECO:0000313" key="1">
    <source>
        <dbReference type="EMBL" id="ERH18595.1"/>
    </source>
</evidence>
<gene>
    <name evidence="1" type="ORF">HMPREF1978_00257</name>
</gene>
<protein>
    <submittedName>
        <fullName evidence="1">Uncharacterized protein</fullName>
    </submittedName>
</protein>
<reference evidence="1 2" key="1">
    <citation type="submission" date="2013-08" db="EMBL/GenBank/DDBJ databases">
        <authorList>
            <person name="Weinstock G."/>
            <person name="Sodergren E."/>
            <person name="Wylie T."/>
            <person name="Fulton L."/>
            <person name="Fulton R."/>
            <person name="Fronick C."/>
            <person name="O'Laughlin M."/>
            <person name="Godfrey J."/>
            <person name="Miner T."/>
            <person name="Herter B."/>
            <person name="Appelbaum E."/>
            <person name="Cordes M."/>
            <person name="Lek S."/>
            <person name="Wollam A."/>
            <person name="Pepin K.H."/>
            <person name="Palsikar V.B."/>
            <person name="Mitreva M."/>
            <person name="Wilson R.K."/>
        </authorList>
    </citation>
    <scope>NUCLEOTIDE SEQUENCE [LARGE SCALE GENOMIC DNA]</scope>
    <source>
        <strain evidence="1 2">F0530</strain>
    </source>
</reference>
<comment type="caution">
    <text evidence="1">The sequence shown here is derived from an EMBL/GenBank/DDBJ whole genome shotgun (WGS) entry which is preliminary data.</text>
</comment>
<sequence>MRAGTPSFGGQHAQFVRRHAQLRGSACTVCAPTDPTLIVDG</sequence>
<accession>U1PR98</accession>
<dbReference type="Proteomes" id="UP000016481">
    <property type="component" value="Unassembled WGS sequence"/>
</dbReference>
<proteinExistence type="predicted"/>
<name>U1PR98_9ACTO</name>
<organism evidence="1 2">
    <name type="scientific">Actinomyces graevenitzii F0530</name>
    <dbReference type="NCBI Taxonomy" id="1321817"/>
    <lineage>
        <taxon>Bacteria</taxon>
        <taxon>Bacillati</taxon>
        <taxon>Actinomycetota</taxon>
        <taxon>Actinomycetes</taxon>
        <taxon>Actinomycetales</taxon>
        <taxon>Actinomycetaceae</taxon>
        <taxon>Actinomyces</taxon>
    </lineage>
</organism>
<dbReference type="EMBL" id="AWSC01000009">
    <property type="protein sequence ID" value="ERH18595.1"/>
    <property type="molecule type" value="Genomic_DNA"/>
</dbReference>
<evidence type="ECO:0000313" key="2">
    <source>
        <dbReference type="Proteomes" id="UP000016481"/>
    </source>
</evidence>